<dbReference type="AlphaFoldDB" id="A0A1Z4C446"/>
<name>A0A1Z4C446_9GAMM</name>
<accession>A0A1Z4C446</accession>
<protein>
    <recommendedName>
        <fullName evidence="1">Lcl C-terminal domain-containing protein</fullName>
    </recommendedName>
</protein>
<dbReference type="KEGG" id="mpsy:CEK71_20660"/>
<feature type="domain" description="Lcl C-terminal" evidence="1">
    <location>
        <begin position="201"/>
        <end position="315"/>
    </location>
</feature>
<organism evidence="2 3">
    <name type="scientific">Methylovulum psychrotolerans</name>
    <dbReference type="NCBI Taxonomy" id="1704499"/>
    <lineage>
        <taxon>Bacteria</taxon>
        <taxon>Pseudomonadati</taxon>
        <taxon>Pseudomonadota</taxon>
        <taxon>Gammaproteobacteria</taxon>
        <taxon>Methylococcales</taxon>
        <taxon>Methylococcaceae</taxon>
        <taxon>Methylovulum</taxon>
    </lineage>
</organism>
<dbReference type="InterPro" id="IPR011460">
    <property type="entry name" value="Lcl_C"/>
</dbReference>
<reference evidence="2 3" key="1">
    <citation type="submission" date="2017-06" db="EMBL/GenBank/DDBJ databases">
        <title>Genome Sequencing of the methanotroph Methylovulum psychrotolerants str. HV10-M2 isolated from a high-altitude environment.</title>
        <authorList>
            <person name="Mateos-Rivera A."/>
        </authorList>
    </citation>
    <scope>NUCLEOTIDE SEQUENCE [LARGE SCALE GENOMIC DNA]</scope>
    <source>
        <strain evidence="2 3">HV10_M2</strain>
    </source>
</reference>
<evidence type="ECO:0000259" key="1">
    <source>
        <dbReference type="Pfam" id="PF07603"/>
    </source>
</evidence>
<dbReference type="Proteomes" id="UP000197019">
    <property type="component" value="Chromosome"/>
</dbReference>
<dbReference type="EMBL" id="CP022129">
    <property type="protein sequence ID" value="ASF48280.1"/>
    <property type="molecule type" value="Genomic_DNA"/>
</dbReference>
<evidence type="ECO:0000313" key="2">
    <source>
        <dbReference type="EMBL" id="ASF48280.1"/>
    </source>
</evidence>
<evidence type="ECO:0000313" key="3">
    <source>
        <dbReference type="Proteomes" id="UP000197019"/>
    </source>
</evidence>
<gene>
    <name evidence="2" type="ORF">CEK71_20660</name>
</gene>
<dbReference type="Pfam" id="PF07603">
    <property type="entry name" value="Lcl_C"/>
    <property type="match status" value="1"/>
</dbReference>
<sequence length="322" mass="35036">MADKLYPLTSHFNSAQKTEGKIMHKPLFAGLTAITLNLGLLPMANSKNLLSCPPSQATSTALAICAISHGGCAAAGDLAENSTQKRFLLSEGCGSLAAEMTGEGYGLSDFLGAGIASMVDSDAYNKLHDDDPDNDGAARFEQLLTGLYKAGSFLQCVDKVAKQCSQQWRLTNSHETTTPRYQESARPTTYENYKVLPCGSIIDLTTGLEWYVGPDQTLAWAEAKQWTANLDTCGGNWRMPTIAEIKSLYRPAYSAGTGFYINGKYWPAHIHPVFDAIGQGSWVWSNQSMPEFKAKSVNLNQGLAVTYNQSGEKYTTRVFAVR</sequence>
<keyword evidence="3" id="KW-1185">Reference proteome</keyword>
<proteinExistence type="predicted"/>